<dbReference type="InterPro" id="IPR036514">
    <property type="entry name" value="SGNH_hydro_sf"/>
</dbReference>
<dbReference type="Gene3D" id="3.40.50.1110">
    <property type="entry name" value="SGNH hydrolase"/>
    <property type="match status" value="1"/>
</dbReference>
<name>A0A1B6KA65_9HEMI</name>
<dbReference type="AlphaFoldDB" id="A0A1B6KA65"/>
<dbReference type="Gene3D" id="3.40.220.10">
    <property type="entry name" value="Leucine Aminopeptidase, subunit E, domain 1"/>
    <property type="match status" value="1"/>
</dbReference>
<proteinExistence type="predicted"/>
<dbReference type="SUPFAM" id="SSF52949">
    <property type="entry name" value="Macro domain-like"/>
    <property type="match status" value="1"/>
</dbReference>
<sequence length="377" mass="43237">DEERFTTNQRPKSGKNYTSNLVILADSHGRDLSTMVQQKIPKTNVSAFVRSGARFRCVTEEVDKLTDELTKKDHILVIAGTNNVESTGIKHLISEVKQLINKTTHTNLILATLTMRHDHPELDAKITRINTELQNIVSTSKTKIQLLPLHELPRHYYTGHGLHLNKKGKSKVAEMIARSLMLWPEDLEPTEKQLTADPGALDYFNEPVAENHHRTRQNLLQRPQEKLPKFDRSTHKSAINVVNADMEDVIDQMRMDPTVAFSHTISKDFDHPRHMSGGVAVIFRRKFGRPRYSDYVDEKLTCQRQLDEASVYSLVTKANYCGKPSIEDYDSAFYQLIEDFKKKGLKTLVCSPMGCVRDLVQPEHFTKRIMEFQQQTK</sequence>
<feature type="non-terminal residue" evidence="1">
    <location>
        <position position="377"/>
    </location>
</feature>
<gene>
    <name evidence="1" type="ORF">g.8953</name>
</gene>
<dbReference type="InterPro" id="IPR043472">
    <property type="entry name" value="Macro_dom-like"/>
</dbReference>
<protein>
    <submittedName>
        <fullName evidence="1">Uncharacterized protein</fullName>
    </submittedName>
</protein>
<dbReference type="EMBL" id="GEBQ01031662">
    <property type="protein sequence ID" value="JAT08315.1"/>
    <property type="molecule type" value="Transcribed_RNA"/>
</dbReference>
<organism evidence="1">
    <name type="scientific">Graphocephala atropunctata</name>
    <dbReference type="NCBI Taxonomy" id="36148"/>
    <lineage>
        <taxon>Eukaryota</taxon>
        <taxon>Metazoa</taxon>
        <taxon>Ecdysozoa</taxon>
        <taxon>Arthropoda</taxon>
        <taxon>Hexapoda</taxon>
        <taxon>Insecta</taxon>
        <taxon>Pterygota</taxon>
        <taxon>Neoptera</taxon>
        <taxon>Paraneoptera</taxon>
        <taxon>Hemiptera</taxon>
        <taxon>Auchenorrhyncha</taxon>
        <taxon>Membracoidea</taxon>
        <taxon>Cicadellidae</taxon>
        <taxon>Cicadellinae</taxon>
        <taxon>Cicadellini</taxon>
        <taxon>Graphocephala</taxon>
    </lineage>
</organism>
<reference evidence="1" key="1">
    <citation type="submission" date="2015-11" db="EMBL/GenBank/DDBJ databases">
        <title>De novo transcriptome assembly of four potential Pierce s Disease insect vectors from Arizona vineyards.</title>
        <authorList>
            <person name="Tassone E.E."/>
        </authorList>
    </citation>
    <scope>NUCLEOTIDE SEQUENCE</scope>
</reference>
<accession>A0A1B6KA65</accession>
<dbReference type="SUPFAM" id="SSF52266">
    <property type="entry name" value="SGNH hydrolase"/>
    <property type="match status" value="1"/>
</dbReference>
<evidence type="ECO:0000313" key="1">
    <source>
        <dbReference type="EMBL" id="JAT08315.1"/>
    </source>
</evidence>
<feature type="non-terminal residue" evidence="1">
    <location>
        <position position="1"/>
    </location>
</feature>